<name>Q97GA4_CLOAB</name>
<dbReference type="Pfam" id="PF05114">
    <property type="entry name" value="MbnB_TglH_ChrH"/>
    <property type="match status" value="1"/>
</dbReference>
<dbReference type="AlphaFoldDB" id="Q97GA4"/>
<dbReference type="RefSeq" id="WP_010965760.1">
    <property type="nucleotide sequence ID" value="NC_003030.1"/>
</dbReference>
<sequence length="264" mass="30900">MYIGCNWSKALKFLLEKDEVKIDYIKAGAYGDFENEFSTMRSMKPILIHGLGKFERTGMKDINLVDFDRANSIIKRCSSPHFGIHLEIKNSDMYEGMRDENIYEYMCKQIQTFKKNIEVPLLLENVPDSPIEHTVFDCYPYFQPKKLTKLFLDNNVDFLLDLTHAKITSKYHKIDVHEYLNGLPLERVREIHVNGSGYDEEGFPMDTHSSMEKEDYDLLRWVLTYSKPYVVTLEYAGTKKEKEADIIASLKTQLREIQNIIISR</sequence>
<dbReference type="GeneID" id="44998943"/>
<dbReference type="PATRIC" id="fig|272562.8.peg.2661"/>
<dbReference type="InterPro" id="IPR007801">
    <property type="entry name" value="MbnB/TglH/ChrH"/>
</dbReference>
<dbReference type="PIR" id="H97203">
    <property type="entry name" value="H97203"/>
</dbReference>
<dbReference type="eggNOG" id="COG3220">
    <property type="taxonomic scope" value="Bacteria"/>
</dbReference>
<dbReference type="SUPFAM" id="SSF51658">
    <property type="entry name" value="Xylose isomerase-like"/>
    <property type="match status" value="1"/>
</dbReference>
<proteinExistence type="predicted"/>
<dbReference type="Gene3D" id="3.20.20.150">
    <property type="entry name" value="Divalent-metal-dependent TIM barrel enzymes"/>
    <property type="match status" value="1"/>
</dbReference>
<accession>Q97GA4</accession>
<gene>
    <name evidence="1" type="ordered locus">CA_C2465</name>
</gene>
<dbReference type="OrthoDB" id="1932681at2"/>
<dbReference type="Proteomes" id="UP000000814">
    <property type="component" value="Chromosome"/>
</dbReference>
<dbReference type="HOGENOM" id="CLU_1052527_0_0_9"/>
<evidence type="ECO:0000313" key="2">
    <source>
        <dbReference type="Proteomes" id="UP000000814"/>
    </source>
</evidence>
<evidence type="ECO:0000313" key="1">
    <source>
        <dbReference type="EMBL" id="AAK80419.1"/>
    </source>
</evidence>
<keyword evidence="2" id="KW-1185">Reference proteome</keyword>
<protein>
    <submittedName>
        <fullName evidence="1">Uncharacterized conserved protein</fullName>
    </submittedName>
</protein>
<dbReference type="EMBL" id="AE001437">
    <property type="protein sequence ID" value="AAK80419.1"/>
    <property type="molecule type" value="Genomic_DNA"/>
</dbReference>
<dbReference type="STRING" id="272562.CA_C2465"/>
<organism evidence="1 2">
    <name type="scientific">Clostridium acetobutylicum (strain ATCC 824 / DSM 792 / JCM 1419 / IAM 19013 / LMG 5710 / NBRC 13948 / NRRL B-527 / VKM B-1787 / 2291 / W)</name>
    <dbReference type="NCBI Taxonomy" id="272562"/>
    <lineage>
        <taxon>Bacteria</taxon>
        <taxon>Bacillati</taxon>
        <taxon>Bacillota</taxon>
        <taxon>Clostridia</taxon>
        <taxon>Eubacteriales</taxon>
        <taxon>Clostridiaceae</taxon>
        <taxon>Clostridium</taxon>
    </lineage>
</organism>
<dbReference type="InterPro" id="IPR036237">
    <property type="entry name" value="Xyl_isomerase-like_sf"/>
</dbReference>
<dbReference type="KEGG" id="cac:CA_C2465"/>
<reference evidence="1 2" key="1">
    <citation type="journal article" date="2001" name="J. Bacteriol.">
        <title>Genome sequence and comparative analysis of the solvent-producing bacterium Clostridium acetobutylicum.</title>
        <authorList>
            <person name="Nolling J."/>
            <person name="Breton G."/>
            <person name="Omelchenko M.V."/>
            <person name="Makarova K.S."/>
            <person name="Zeng Q."/>
            <person name="Gibson R."/>
            <person name="Lee H.M."/>
            <person name="Dubois J."/>
            <person name="Qiu D."/>
            <person name="Hitti J."/>
            <person name="Wolf Y.I."/>
            <person name="Tatusov R.L."/>
            <person name="Sabathe F."/>
            <person name="Doucette-Stamm L."/>
            <person name="Soucaille P."/>
            <person name="Daly M.J."/>
            <person name="Bennett G.N."/>
            <person name="Koonin E.V."/>
            <person name="Smith D.R."/>
        </authorList>
    </citation>
    <scope>NUCLEOTIDE SEQUENCE [LARGE SCALE GENOMIC DNA]</scope>
    <source>
        <strain evidence="2">ATCC 824 / DSM 792 / JCM 1419 / LMG 5710 / VKM B-1787</strain>
    </source>
</reference>